<dbReference type="OrthoDB" id="2725889at2"/>
<keyword evidence="2" id="KW-0472">Membrane</keyword>
<protein>
    <submittedName>
        <fullName evidence="3">Uncharacterized protein</fullName>
    </submittedName>
</protein>
<dbReference type="AlphaFoldDB" id="A0A1U7PQV4"/>
<keyword evidence="2" id="KW-1133">Transmembrane helix</keyword>
<accession>A0A1U7PQV4</accession>
<evidence type="ECO:0000313" key="4">
    <source>
        <dbReference type="Proteomes" id="UP000187550"/>
    </source>
</evidence>
<feature type="transmembrane region" description="Helical" evidence="2">
    <location>
        <begin position="111"/>
        <end position="131"/>
    </location>
</feature>
<name>A0A1U7PQV4_9BACI</name>
<dbReference type="Proteomes" id="UP000187550">
    <property type="component" value="Unassembled WGS sequence"/>
</dbReference>
<dbReference type="RefSeq" id="WP_076759730.1">
    <property type="nucleotide sequence ID" value="NZ_FTPL01000004.1"/>
</dbReference>
<evidence type="ECO:0000313" key="3">
    <source>
        <dbReference type="EMBL" id="SIT92103.1"/>
    </source>
</evidence>
<keyword evidence="4" id="KW-1185">Reference proteome</keyword>
<dbReference type="STRING" id="550447.SAMN05428946_2787"/>
<organism evidence="3 4">
    <name type="scientific">Edaphobacillus lindanitolerans</name>
    <dbReference type="NCBI Taxonomy" id="550447"/>
    <lineage>
        <taxon>Bacteria</taxon>
        <taxon>Bacillati</taxon>
        <taxon>Bacillota</taxon>
        <taxon>Bacilli</taxon>
        <taxon>Bacillales</taxon>
        <taxon>Bacillaceae</taxon>
        <taxon>Edaphobacillus</taxon>
    </lineage>
</organism>
<reference evidence="4" key="1">
    <citation type="submission" date="2017-01" db="EMBL/GenBank/DDBJ databases">
        <authorList>
            <person name="Varghese N."/>
            <person name="Submissions S."/>
        </authorList>
    </citation>
    <scope>NUCLEOTIDE SEQUENCE [LARGE SCALE GENOMIC DNA]</scope>
    <source>
        <strain evidence="4">MNA4</strain>
    </source>
</reference>
<feature type="region of interest" description="Disordered" evidence="1">
    <location>
        <begin position="88"/>
        <end position="107"/>
    </location>
</feature>
<feature type="compositionally biased region" description="Basic and acidic residues" evidence="1">
    <location>
        <begin position="98"/>
        <end position="107"/>
    </location>
</feature>
<evidence type="ECO:0000256" key="2">
    <source>
        <dbReference type="SAM" id="Phobius"/>
    </source>
</evidence>
<dbReference type="EMBL" id="FTPL01000004">
    <property type="protein sequence ID" value="SIT92103.1"/>
    <property type="molecule type" value="Genomic_DNA"/>
</dbReference>
<keyword evidence="2" id="KW-0812">Transmembrane</keyword>
<proteinExistence type="predicted"/>
<evidence type="ECO:0000256" key="1">
    <source>
        <dbReference type="SAM" id="MobiDB-lite"/>
    </source>
</evidence>
<gene>
    <name evidence="3" type="ORF">SAMN05428946_2787</name>
</gene>
<sequence>MFRFPEDQELHRAIMSLEKDIRLPMVLMDFHGLGAVEAGKVIGCSPADAAKRRDEAYDRLHAGEEQGVLERRIGLLRQAYRRITFPVSEPPVADEQSGEEKGQEPRRPFRTAAAVVVALAGVALIAGVFYFSARNGPADEVFLDRLSRQFEEELEGFAQKAGARPEELQSLTVGAGIQNQFSDLRIRAERAIADGQPMEKGTVEAEYRRILQQLEFPSDMIRRLKKEPLTDDFQASIEFYELFTMRNWDLAGIIYNGMNDYPDDFLKAIEAGVPDGPADDLSGYPEPLRKAFLLMREEGFGAKLMEEGDGGTIPYISKMPSLDRAMDSLHPTVASYVRLVEKRQTSYVEEGGIPLNEMADAIHELETLAEKWESKSNGNFQVGALAEDYFNELMFGGMGGPVFGKDGTVAHERREAWRKLAALGPGSQAAKIAGPVVEEMEESGWRKSAAYNRIGYGVYINALHHGTEDISEAGAAFPAFTLELPDEGFTARAGLIYREIQEDGNTGRLIDEPPVMTAVLFAMANEKDDDRMEALLSDGQGAPDSVKEAVSLISAGMGGERISVAFYPESIDHADIGIRVPVLIYDNVSGEPAELWLDYSASGVWTVDPAASD</sequence>